<gene>
    <name evidence="5" type="ORF">EUTSA_v10019682mg</name>
</gene>
<organism evidence="5 6">
    <name type="scientific">Eutrema salsugineum</name>
    <name type="common">Saltwater cress</name>
    <name type="synonym">Sisymbrium salsugineum</name>
    <dbReference type="NCBI Taxonomy" id="72664"/>
    <lineage>
        <taxon>Eukaryota</taxon>
        <taxon>Viridiplantae</taxon>
        <taxon>Streptophyta</taxon>
        <taxon>Embryophyta</taxon>
        <taxon>Tracheophyta</taxon>
        <taxon>Spermatophyta</taxon>
        <taxon>Magnoliopsida</taxon>
        <taxon>eudicotyledons</taxon>
        <taxon>Gunneridae</taxon>
        <taxon>Pentapetalae</taxon>
        <taxon>rosids</taxon>
        <taxon>malvids</taxon>
        <taxon>Brassicales</taxon>
        <taxon>Brassicaceae</taxon>
        <taxon>Eutremeae</taxon>
        <taxon>Eutrema</taxon>
    </lineage>
</organism>
<evidence type="ECO:0000313" key="6">
    <source>
        <dbReference type="Proteomes" id="UP000030689"/>
    </source>
</evidence>
<dbReference type="STRING" id="72664.V4KFN4"/>
<keyword evidence="1" id="KW-0433">Leucine-rich repeat</keyword>
<dbReference type="Proteomes" id="UP000030689">
    <property type="component" value="Unassembled WGS sequence"/>
</dbReference>
<name>V4KFN4_EUTSA</name>
<dbReference type="KEGG" id="eus:EUTSA_v10019682mg"/>
<evidence type="ECO:0000256" key="1">
    <source>
        <dbReference type="ARBA" id="ARBA00022614"/>
    </source>
</evidence>
<evidence type="ECO:0000256" key="3">
    <source>
        <dbReference type="ARBA" id="ARBA00023027"/>
    </source>
</evidence>
<dbReference type="PANTHER" id="PTHR11017:SF334">
    <property type="entry name" value="TIR DOMAIN-CONTAINING PROTEIN"/>
    <property type="match status" value="1"/>
</dbReference>
<dbReference type="InterPro" id="IPR002182">
    <property type="entry name" value="NB-ARC"/>
</dbReference>
<dbReference type="InterPro" id="IPR003593">
    <property type="entry name" value="AAA+_ATPase"/>
</dbReference>
<accession>V4KFN4</accession>
<keyword evidence="3" id="KW-0520">NAD</keyword>
<reference evidence="5 6" key="1">
    <citation type="journal article" date="2013" name="Front. Plant Sci.">
        <title>The Reference Genome of the Halophytic Plant Eutrema salsugineum.</title>
        <authorList>
            <person name="Yang R."/>
            <person name="Jarvis D.E."/>
            <person name="Chen H."/>
            <person name="Beilstein M.A."/>
            <person name="Grimwood J."/>
            <person name="Jenkins J."/>
            <person name="Shu S."/>
            <person name="Prochnik S."/>
            <person name="Xin M."/>
            <person name="Ma C."/>
            <person name="Schmutz J."/>
            <person name="Wing R.A."/>
            <person name="Mitchell-Olds T."/>
            <person name="Schumaker K.S."/>
            <person name="Wang X."/>
        </authorList>
    </citation>
    <scope>NUCLEOTIDE SEQUENCE [LARGE SCALE GENOMIC DNA]</scope>
</reference>
<sequence>MIGIQGPAGIGKTTIARALFNQLSADFKLTCFMGNLKGSYGSDGIDDYGWKLYLQSQLLSNILKQQEFKIHDLGAIKERLRYQKVLIVLDDVDDLEQLNALAKEPSWFGLGSRIVVTTEDRKILKAHWVNNIYHVGYPSEEEALEILCLSAFKQSSPLDGFEGLHVVGLSLCGDSKQEWEDQLSNLKSNLDRKIENVLKVGYEKLLDTNRSLFLHIAFFFNNQAVDHVKTMLAGSTLDVSNGLNTLADKSLVYVSTTGWITMHCLLQQLGRQIVHMQSDDPGKLSSYIYSLDNLLNKYLGTGSVLGISFDTSKMDEFSISSRAFEGMHNLEFLRIYGRYISALQISEDMEYLPCLRLLQWNSYPGKSLPPKFQLGRLVEIHMPMSNLERLWGGIQPLTNLKDINLGYSKNLIEIPDLSKATNLETLTLTCCSSLVELPSSIRNLHKLKKLMMMGCVKLRAVPTNINLESLEEVNMSDCLALRSFPDISMNIRDLDVENTKMEVHPSISDCLPLLEWLRIGGRNLKRLAHVPDSVIHLDLSNSVIERLPYCIIALPRLESLFVYKCRKLHINANDCASLERVSFYISDSMRELQFQNCLKLDEESRRVIMQQRVDENVCLPGKQVPAEFTHKAIGNSIVIPMVSNGRSYRSVYSSIIFKACLLLSPINYSHLDIACLITRRGVTITELKWDSMNVSHFLTDHLFICGGNLVPGKPNVDGTANEILFEFSCRDSFKIIECGVQILNEPIYERSDHDTYKVQAVQHEDENVQSSKYKGCWSLLGKLCSGKDDEEYDEFEEYDTTCGS</sequence>
<dbReference type="SUPFAM" id="SSF52058">
    <property type="entry name" value="L domain-like"/>
    <property type="match status" value="1"/>
</dbReference>
<dbReference type="Pfam" id="PF07725">
    <property type="entry name" value="LRR_3"/>
    <property type="match status" value="1"/>
</dbReference>
<dbReference type="CDD" id="cd02019">
    <property type="entry name" value="NK"/>
    <property type="match status" value="1"/>
</dbReference>
<evidence type="ECO:0000313" key="5">
    <source>
        <dbReference type="EMBL" id="ESQ28627.1"/>
    </source>
</evidence>
<dbReference type="InterPro" id="IPR044974">
    <property type="entry name" value="Disease_R_plants"/>
</dbReference>
<dbReference type="InterPro" id="IPR027417">
    <property type="entry name" value="P-loop_NTPase"/>
</dbReference>
<dbReference type="InterPro" id="IPR036390">
    <property type="entry name" value="WH_DNA-bd_sf"/>
</dbReference>
<dbReference type="PRINTS" id="PR00364">
    <property type="entry name" value="DISEASERSIST"/>
</dbReference>
<dbReference type="PANTHER" id="PTHR11017">
    <property type="entry name" value="LEUCINE-RICH REPEAT-CONTAINING PROTEIN"/>
    <property type="match status" value="1"/>
</dbReference>
<dbReference type="Pfam" id="PF23282">
    <property type="entry name" value="WHD_ROQ1"/>
    <property type="match status" value="1"/>
</dbReference>
<dbReference type="GO" id="GO:0006952">
    <property type="term" value="P:defense response"/>
    <property type="evidence" value="ECO:0007669"/>
    <property type="project" value="InterPro"/>
</dbReference>
<dbReference type="Pfam" id="PF00931">
    <property type="entry name" value="NB-ARC"/>
    <property type="match status" value="1"/>
</dbReference>
<dbReference type="SMART" id="SM00382">
    <property type="entry name" value="AAA"/>
    <property type="match status" value="1"/>
</dbReference>
<dbReference type="InterPro" id="IPR011713">
    <property type="entry name" value="Leu-rich_rpt_3"/>
</dbReference>
<dbReference type="AlphaFoldDB" id="V4KFN4"/>
<keyword evidence="2" id="KW-0677">Repeat</keyword>
<feature type="domain" description="AAA+ ATPase" evidence="4">
    <location>
        <begin position="1"/>
        <end position="139"/>
    </location>
</feature>
<protein>
    <recommendedName>
        <fullName evidence="4">AAA+ ATPase domain-containing protein</fullName>
    </recommendedName>
</protein>
<keyword evidence="6" id="KW-1185">Reference proteome</keyword>
<evidence type="ECO:0000259" key="4">
    <source>
        <dbReference type="SMART" id="SM00382"/>
    </source>
</evidence>
<dbReference type="Gene3D" id="3.80.10.10">
    <property type="entry name" value="Ribonuclease Inhibitor"/>
    <property type="match status" value="2"/>
</dbReference>
<dbReference type="EMBL" id="KI517953">
    <property type="protein sequence ID" value="ESQ28627.1"/>
    <property type="molecule type" value="Genomic_DNA"/>
</dbReference>
<dbReference type="InterPro" id="IPR032675">
    <property type="entry name" value="LRR_dom_sf"/>
</dbReference>
<dbReference type="Gramene" id="ESQ28627">
    <property type="protein sequence ID" value="ESQ28627"/>
    <property type="gene ID" value="EUTSA_v10019682mg"/>
</dbReference>
<proteinExistence type="predicted"/>
<dbReference type="GO" id="GO:0043531">
    <property type="term" value="F:ADP binding"/>
    <property type="evidence" value="ECO:0007669"/>
    <property type="project" value="InterPro"/>
</dbReference>
<evidence type="ECO:0000256" key="2">
    <source>
        <dbReference type="ARBA" id="ARBA00022737"/>
    </source>
</evidence>
<dbReference type="InterPro" id="IPR058192">
    <property type="entry name" value="WHD_ROQ1-like"/>
</dbReference>
<dbReference type="SUPFAM" id="SSF46785">
    <property type="entry name" value="Winged helix' DNA-binding domain"/>
    <property type="match status" value="1"/>
</dbReference>
<dbReference type="Gene3D" id="3.40.50.300">
    <property type="entry name" value="P-loop containing nucleotide triphosphate hydrolases"/>
    <property type="match status" value="1"/>
</dbReference>
<dbReference type="SUPFAM" id="SSF52540">
    <property type="entry name" value="P-loop containing nucleoside triphosphate hydrolases"/>
    <property type="match status" value="1"/>
</dbReference>